<organism evidence="1 2">
    <name type="scientific">Trifolium medium</name>
    <dbReference type="NCBI Taxonomy" id="97028"/>
    <lineage>
        <taxon>Eukaryota</taxon>
        <taxon>Viridiplantae</taxon>
        <taxon>Streptophyta</taxon>
        <taxon>Embryophyta</taxon>
        <taxon>Tracheophyta</taxon>
        <taxon>Spermatophyta</taxon>
        <taxon>Magnoliopsida</taxon>
        <taxon>eudicotyledons</taxon>
        <taxon>Gunneridae</taxon>
        <taxon>Pentapetalae</taxon>
        <taxon>rosids</taxon>
        <taxon>fabids</taxon>
        <taxon>Fabales</taxon>
        <taxon>Fabaceae</taxon>
        <taxon>Papilionoideae</taxon>
        <taxon>50 kb inversion clade</taxon>
        <taxon>NPAAA clade</taxon>
        <taxon>Hologalegina</taxon>
        <taxon>IRL clade</taxon>
        <taxon>Trifolieae</taxon>
        <taxon>Trifolium</taxon>
    </lineage>
</organism>
<evidence type="ECO:0008006" key="3">
    <source>
        <dbReference type="Google" id="ProtNLM"/>
    </source>
</evidence>
<dbReference type="AlphaFoldDB" id="A0A392SR69"/>
<dbReference type="PANTHER" id="PTHR33223">
    <property type="entry name" value="CCHC-TYPE DOMAIN-CONTAINING PROTEIN"/>
    <property type="match status" value="1"/>
</dbReference>
<feature type="non-terminal residue" evidence="1">
    <location>
        <position position="1"/>
    </location>
</feature>
<dbReference type="PANTHER" id="PTHR33223:SF10">
    <property type="entry name" value="AMINOTRANSFERASE-LIKE PLANT MOBILE DOMAIN-CONTAINING PROTEIN"/>
    <property type="match status" value="1"/>
</dbReference>
<proteinExistence type="predicted"/>
<evidence type="ECO:0000313" key="2">
    <source>
        <dbReference type="Proteomes" id="UP000265520"/>
    </source>
</evidence>
<dbReference type="EMBL" id="LXQA010430614">
    <property type="protein sequence ID" value="MCI51368.1"/>
    <property type="molecule type" value="Genomic_DNA"/>
</dbReference>
<comment type="caution">
    <text evidence="1">The sequence shown here is derived from an EMBL/GenBank/DDBJ whole genome shotgun (WGS) entry which is preliminary data.</text>
</comment>
<reference evidence="1 2" key="1">
    <citation type="journal article" date="2018" name="Front. Plant Sci.">
        <title>Red Clover (Trifolium pratense) and Zigzag Clover (T. medium) - A Picture of Genomic Similarities and Differences.</title>
        <authorList>
            <person name="Dluhosova J."/>
            <person name="Istvanek J."/>
            <person name="Nedelnik J."/>
            <person name="Repkova J."/>
        </authorList>
    </citation>
    <scope>NUCLEOTIDE SEQUENCE [LARGE SCALE GENOMIC DNA]</scope>
    <source>
        <strain evidence="2">cv. 10/8</strain>
        <tissue evidence="1">Leaf</tissue>
    </source>
</reference>
<keyword evidence="2" id="KW-1185">Reference proteome</keyword>
<dbReference type="Proteomes" id="UP000265520">
    <property type="component" value="Unassembled WGS sequence"/>
</dbReference>
<accession>A0A392SR69</accession>
<name>A0A392SR69_9FABA</name>
<sequence length="99" mass="11532">WSDEDTPRGPFSRDIMRVSLPGGLEKPPQLDTYDGLTDPGEHIENIDVLLNYCHVRGAIKCRLFPTMLRKRAIAWVKNLPHESITSWKDLREQFTRHFT</sequence>
<protein>
    <recommendedName>
        <fullName evidence="3">Retrotransposon gag domain-containing protein</fullName>
    </recommendedName>
</protein>
<feature type="non-terminal residue" evidence="1">
    <location>
        <position position="99"/>
    </location>
</feature>
<evidence type="ECO:0000313" key="1">
    <source>
        <dbReference type="EMBL" id="MCI51368.1"/>
    </source>
</evidence>